<organism evidence="3 4">
    <name type="scientific">Schizopora paradoxa</name>
    <dbReference type="NCBI Taxonomy" id="27342"/>
    <lineage>
        <taxon>Eukaryota</taxon>
        <taxon>Fungi</taxon>
        <taxon>Dikarya</taxon>
        <taxon>Basidiomycota</taxon>
        <taxon>Agaricomycotina</taxon>
        <taxon>Agaricomycetes</taxon>
        <taxon>Hymenochaetales</taxon>
        <taxon>Schizoporaceae</taxon>
        <taxon>Schizopora</taxon>
    </lineage>
</organism>
<dbReference type="Proteomes" id="UP000053477">
    <property type="component" value="Unassembled WGS sequence"/>
</dbReference>
<proteinExistence type="predicted"/>
<accession>A0A0H2S6N3</accession>
<evidence type="ECO:0000313" key="4">
    <source>
        <dbReference type="Proteomes" id="UP000053477"/>
    </source>
</evidence>
<evidence type="ECO:0000256" key="1">
    <source>
        <dbReference type="SAM" id="MobiDB-lite"/>
    </source>
</evidence>
<dbReference type="InParanoid" id="A0A0H2S6N3"/>
<keyword evidence="2" id="KW-0472">Membrane</keyword>
<dbReference type="EMBL" id="KQ085884">
    <property type="protein sequence ID" value="KLO19920.1"/>
    <property type="molecule type" value="Genomic_DNA"/>
</dbReference>
<sequence length="125" mass="13448">MAILKDDQLEAPPPPYAAIPSISTESSSTESTGNRGESSSEPYAFPNSSLMPVPQHHPAYGPTPITSQEQSLVLPYYDPRSPYAMQQALARARWRFFSALLCAIGIWAAVGIVTGSIVVDVRRGG</sequence>
<reference evidence="3 4" key="1">
    <citation type="submission" date="2015-04" db="EMBL/GenBank/DDBJ databases">
        <title>Complete genome sequence of Schizopora paradoxa KUC8140, a cosmopolitan wood degrader in East Asia.</title>
        <authorList>
            <consortium name="DOE Joint Genome Institute"/>
            <person name="Min B."/>
            <person name="Park H."/>
            <person name="Jang Y."/>
            <person name="Kim J.-J."/>
            <person name="Kim K.H."/>
            <person name="Pangilinan J."/>
            <person name="Lipzen A."/>
            <person name="Riley R."/>
            <person name="Grigoriev I.V."/>
            <person name="Spatafora J.W."/>
            <person name="Choi I.-G."/>
        </authorList>
    </citation>
    <scope>NUCLEOTIDE SEQUENCE [LARGE SCALE GENOMIC DNA]</scope>
    <source>
        <strain evidence="3 4">KUC8140</strain>
    </source>
</reference>
<keyword evidence="4" id="KW-1185">Reference proteome</keyword>
<feature type="transmembrane region" description="Helical" evidence="2">
    <location>
        <begin position="96"/>
        <end position="119"/>
    </location>
</feature>
<gene>
    <name evidence="3" type="ORF">SCHPADRAFT_898489</name>
</gene>
<dbReference type="OrthoDB" id="3259540at2759"/>
<protein>
    <submittedName>
        <fullName evidence="3">Uncharacterized protein</fullName>
    </submittedName>
</protein>
<feature type="region of interest" description="Disordered" evidence="1">
    <location>
        <begin position="1"/>
        <end position="66"/>
    </location>
</feature>
<dbReference type="AlphaFoldDB" id="A0A0H2S6N3"/>
<keyword evidence="2" id="KW-0812">Transmembrane</keyword>
<evidence type="ECO:0000256" key="2">
    <source>
        <dbReference type="SAM" id="Phobius"/>
    </source>
</evidence>
<evidence type="ECO:0000313" key="3">
    <source>
        <dbReference type="EMBL" id="KLO19920.1"/>
    </source>
</evidence>
<feature type="compositionally biased region" description="Low complexity" evidence="1">
    <location>
        <begin position="18"/>
        <end position="41"/>
    </location>
</feature>
<keyword evidence="2" id="KW-1133">Transmembrane helix</keyword>
<name>A0A0H2S6N3_9AGAM</name>